<accession>A0AAV7TLZ9</accession>
<feature type="region of interest" description="Disordered" evidence="1">
    <location>
        <begin position="186"/>
        <end position="208"/>
    </location>
</feature>
<gene>
    <name evidence="2" type="ORF">NDU88_002751</name>
</gene>
<reference evidence="2" key="1">
    <citation type="journal article" date="2022" name="bioRxiv">
        <title>Sequencing and chromosome-scale assembly of the giantPleurodeles waltlgenome.</title>
        <authorList>
            <person name="Brown T."/>
            <person name="Elewa A."/>
            <person name="Iarovenko S."/>
            <person name="Subramanian E."/>
            <person name="Araus A.J."/>
            <person name="Petzold A."/>
            <person name="Susuki M."/>
            <person name="Suzuki K.-i.T."/>
            <person name="Hayashi T."/>
            <person name="Toyoda A."/>
            <person name="Oliveira C."/>
            <person name="Osipova E."/>
            <person name="Leigh N.D."/>
            <person name="Simon A."/>
            <person name="Yun M.H."/>
        </authorList>
    </citation>
    <scope>NUCLEOTIDE SEQUENCE</scope>
    <source>
        <strain evidence="2">20211129_DDA</strain>
        <tissue evidence="2">Liver</tissue>
    </source>
</reference>
<organism evidence="2 3">
    <name type="scientific">Pleurodeles waltl</name>
    <name type="common">Iberian ribbed newt</name>
    <dbReference type="NCBI Taxonomy" id="8319"/>
    <lineage>
        <taxon>Eukaryota</taxon>
        <taxon>Metazoa</taxon>
        <taxon>Chordata</taxon>
        <taxon>Craniata</taxon>
        <taxon>Vertebrata</taxon>
        <taxon>Euteleostomi</taxon>
        <taxon>Amphibia</taxon>
        <taxon>Batrachia</taxon>
        <taxon>Caudata</taxon>
        <taxon>Salamandroidea</taxon>
        <taxon>Salamandridae</taxon>
        <taxon>Pleurodelinae</taxon>
        <taxon>Pleurodeles</taxon>
    </lineage>
</organism>
<proteinExistence type="predicted"/>
<dbReference type="Proteomes" id="UP001066276">
    <property type="component" value="Chromosome 3_2"/>
</dbReference>
<evidence type="ECO:0000313" key="3">
    <source>
        <dbReference type="Proteomes" id="UP001066276"/>
    </source>
</evidence>
<dbReference type="EMBL" id="JANPWB010000006">
    <property type="protein sequence ID" value="KAJ1177496.1"/>
    <property type="molecule type" value="Genomic_DNA"/>
</dbReference>
<evidence type="ECO:0000256" key="1">
    <source>
        <dbReference type="SAM" id="MobiDB-lite"/>
    </source>
</evidence>
<name>A0AAV7TLZ9_PLEWA</name>
<keyword evidence="3" id="KW-1185">Reference proteome</keyword>
<comment type="caution">
    <text evidence="2">The sequence shown here is derived from an EMBL/GenBank/DDBJ whole genome shotgun (WGS) entry which is preliminary data.</text>
</comment>
<evidence type="ECO:0000313" key="2">
    <source>
        <dbReference type="EMBL" id="KAJ1177496.1"/>
    </source>
</evidence>
<feature type="region of interest" description="Disordered" evidence="1">
    <location>
        <begin position="1"/>
        <end position="51"/>
    </location>
</feature>
<dbReference type="AlphaFoldDB" id="A0AAV7TLZ9"/>
<protein>
    <submittedName>
        <fullName evidence="2">Uncharacterized protein</fullName>
    </submittedName>
</protein>
<sequence>MGESGGGRSLPCPGSLETPTGISRQIPRHTGAPSHGGPPVHPARSGELDREGQFSECFSRTAGQAHQVTLWRLPKWPSRAAQSLTTQSSRDQLLATSRGIRGKTTPKSLQLPTALALRRFKQGWACLLAPPDRHHAAARAAQPAVPLQVLLLLSFRLQAAGILSPGCPRSALGQAHPELRLLQSAWGRPPSNSGNIALGSPASRPRVS</sequence>